<dbReference type="AlphaFoldDB" id="A0A812NMQ2"/>
<organism evidence="1 2">
    <name type="scientific">Symbiodinium natans</name>
    <dbReference type="NCBI Taxonomy" id="878477"/>
    <lineage>
        <taxon>Eukaryota</taxon>
        <taxon>Sar</taxon>
        <taxon>Alveolata</taxon>
        <taxon>Dinophyceae</taxon>
        <taxon>Suessiales</taxon>
        <taxon>Symbiodiniaceae</taxon>
        <taxon>Symbiodinium</taxon>
    </lineage>
</organism>
<name>A0A812NMQ2_9DINO</name>
<comment type="caution">
    <text evidence="1">The sequence shown here is derived from an EMBL/GenBank/DDBJ whole genome shotgun (WGS) entry which is preliminary data.</text>
</comment>
<reference evidence="1" key="1">
    <citation type="submission" date="2021-02" db="EMBL/GenBank/DDBJ databases">
        <authorList>
            <person name="Dougan E. K."/>
            <person name="Rhodes N."/>
            <person name="Thang M."/>
            <person name="Chan C."/>
        </authorList>
    </citation>
    <scope>NUCLEOTIDE SEQUENCE</scope>
</reference>
<dbReference type="Proteomes" id="UP000604046">
    <property type="component" value="Unassembled WGS sequence"/>
</dbReference>
<gene>
    <name evidence="1" type="ORF">SNAT2548_LOCUS16503</name>
</gene>
<evidence type="ECO:0000313" key="2">
    <source>
        <dbReference type="Proteomes" id="UP000604046"/>
    </source>
</evidence>
<keyword evidence="2" id="KW-1185">Reference proteome</keyword>
<sequence>MAPKARRPHRSHRKYIVARSAKWLLSSRSCLPGAWGLGGGRVVRAGELRPQAPQAPDEVFSQSSDVRPGNKLKILRLGAVPVQEKLLCTWLLLAAHYVCNIS</sequence>
<evidence type="ECO:0000313" key="1">
    <source>
        <dbReference type="EMBL" id="CAE7314411.1"/>
    </source>
</evidence>
<dbReference type="EMBL" id="CAJNDS010002082">
    <property type="protein sequence ID" value="CAE7314411.1"/>
    <property type="molecule type" value="Genomic_DNA"/>
</dbReference>
<protein>
    <submittedName>
        <fullName evidence="1">Uncharacterized protein</fullName>
    </submittedName>
</protein>
<accession>A0A812NMQ2</accession>
<proteinExistence type="predicted"/>